<dbReference type="EC" id="2.4.-.-" evidence="4"/>
<dbReference type="RefSeq" id="WP_347706197.1">
    <property type="nucleotide sequence ID" value="NZ_JBDPZD010000006.1"/>
</dbReference>
<dbReference type="Proteomes" id="UP001495147">
    <property type="component" value="Unassembled WGS sequence"/>
</dbReference>
<reference evidence="4 5" key="1">
    <citation type="submission" date="2024-05" db="EMBL/GenBank/DDBJ databases">
        <title>Roseateles sp. DJS-2-20 16S ribosomal RNA gene Genome sequencing and assembly.</title>
        <authorList>
            <person name="Woo H."/>
        </authorList>
    </citation>
    <scope>NUCLEOTIDE SEQUENCE [LARGE SCALE GENOMIC DNA]</scope>
    <source>
        <strain evidence="4 5">DJS-2-20</strain>
    </source>
</reference>
<sequence length="300" mass="32946">MNDQQSSYGSQVAMSAPVSVCALLTCFNRVEKTMACLAALEVAAKKADVELCAVLVDDGSSDGTAQQVRQRFAWVQVEVNVGAPLFWCRGMHRAMQLAFERRPELLLLLNDDTVLFEDALSTLIDCLAQGGADQRLAIAVGSTCDATTGAQSYGGSRRISRWRPMTFVRVAPTEKPQDLDTFNGNVVLIPTAVVERIGLIDGTFEHAMGDIDYGLRARRAGIAVRLAAGFQGACSNNPVRGTHGDSTLPLSRRWQLMLSRKGLPWRSWARLTRRHAGLGWPLYFAWPYFKLLLSGLSRRG</sequence>
<name>A0ABV0G6N4_9BURK</name>
<comment type="caution">
    <text evidence="4">The sequence shown here is derived from an EMBL/GenBank/DDBJ whole genome shotgun (WGS) entry which is preliminary data.</text>
</comment>
<dbReference type="SUPFAM" id="SSF53448">
    <property type="entry name" value="Nucleotide-diphospho-sugar transferases"/>
    <property type="match status" value="1"/>
</dbReference>
<dbReference type="GO" id="GO:0016757">
    <property type="term" value="F:glycosyltransferase activity"/>
    <property type="evidence" value="ECO:0007669"/>
    <property type="project" value="UniProtKB-KW"/>
</dbReference>
<dbReference type="Gene3D" id="3.90.550.10">
    <property type="entry name" value="Spore Coat Polysaccharide Biosynthesis Protein SpsA, Chain A"/>
    <property type="match status" value="1"/>
</dbReference>
<keyword evidence="5" id="KW-1185">Reference proteome</keyword>
<evidence type="ECO:0000313" key="4">
    <source>
        <dbReference type="EMBL" id="MEO3693388.1"/>
    </source>
</evidence>
<keyword evidence="3 4" id="KW-0808">Transferase</keyword>
<dbReference type="PANTHER" id="PTHR43179">
    <property type="entry name" value="RHAMNOSYLTRANSFERASE WBBL"/>
    <property type="match status" value="1"/>
</dbReference>
<dbReference type="Pfam" id="PF13641">
    <property type="entry name" value="Glyco_tranf_2_3"/>
    <property type="match status" value="1"/>
</dbReference>
<gene>
    <name evidence="4" type="ORF">ABDJ85_18095</name>
</gene>
<evidence type="ECO:0000256" key="1">
    <source>
        <dbReference type="ARBA" id="ARBA00006739"/>
    </source>
</evidence>
<protein>
    <submittedName>
        <fullName evidence="4">Glycosyltransferase family 2 protein</fullName>
        <ecNumber evidence="4">2.4.-.-</ecNumber>
    </submittedName>
</protein>
<organism evidence="4 5">
    <name type="scientific">Roseateles paludis</name>
    <dbReference type="NCBI Taxonomy" id="3145238"/>
    <lineage>
        <taxon>Bacteria</taxon>
        <taxon>Pseudomonadati</taxon>
        <taxon>Pseudomonadota</taxon>
        <taxon>Betaproteobacteria</taxon>
        <taxon>Burkholderiales</taxon>
        <taxon>Sphaerotilaceae</taxon>
        <taxon>Roseateles</taxon>
    </lineage>
</organism>
<comment type="similarity">
    <text evidence="1">Belongs to the glycosyltransferase 2 family.</text>
</comment>
<dbReference type="PANTHER" id="PTHR43179:SF12">
    <property type="entry name" value="GALACTOFURANOSYLTRANSFERASE GLFT2"/>
    <property type="match status" value="1"/>
</dbReference>
<dbReference type="EMBL" id="JBDPZD010000006">
    <property type="protein sequence ID" value="MEO3693388.1"/>
    <property type="molecule type" value="Genomic_DNA"/>
</dbReference>
<evidence type="ECO:0000256" key="2">
    <source>
        <dbReference type="ARBA" id="ARBA00022676"/>
    </source>
</evidence>
<dbReference type="InterPro" id="IPR029044">
    <property type="entry name" value="Nucleotide-diphossugar_trans"/>
</dbReference>
<evidence type="ECO:0000313" key="5">
    <source>
        <dbReference type="Proteomes" id="UP001495147"/>
    </source>
</evidence>
<evidence type="ECO:0000256" key="3">
    <source>
        <dbReference type="ARBA" id="ARBA00022679"/>
    </source>
</evidence>
<keyword evidence="2 4" id="KW-0328">Glycosyltransferase</keyword>
<proteinExistence type="inferred from homology"/>
<accession>A0ABV0G6N4</accession>